<reference evidence="1 2" key="2">
    <citation type="journal article" date="2014" name="Emerg. Microbes Infect.">
        <title>Potential impact on kidney infection: a whole-genome analysis of Leptospira santarosai serovar Shermani.</title>
        <authorList>
            <person name="Chou L.F."/>
            <person name="Chen T.W."/>
            <person name="Ko Y.C."/>
            <person name="Pan M.J."/>
            <person name="Tian Y.C."/>
            <person name="Chiu C.H."/>
            <person name="Tang P."/>
            <person name="Hung C.C."/>
            <person name="Yang C.W."/>
        </authorList>
    </citation>
    <scope>NUCLEOTIDE SEQUENCE</scope>
    <source>
        <strain evidence="1">LT 821</strain>
    </source>
</reference>
<dbReference type="EMBL" id="CP006694">
    <property type="protein sequence ID" value="EKT85937.1"/>
    <property type="molecule type" value="Genomic_DNA"/>
</dbReference>
<dbReference type="AlphaFoldDB" id="K8Y5K1"/>
<organism evidence="1 2">
    <name type="scientific">Leptospira santarosai serovar Shermani str. LT 821</name>
    <dbReference type="NCBI Taxonomy" id="758847"/>
    <lineage>
        <taxon>Bacteria</taxon>
        <taxon>Pseudomonadati</taxon>
        <taxon>Spirochaetota</taxon>
        <taxon>Spirochaetia</taxon>
        <taxon>Leptospirales</taxon>
        <taxon>Leptospiraceae</taxon>
        <taxon>Leptospira</taxon>
    </lineage>
</organism>
<dbReference type="STRING" id="758847.LSS_15016"/>
<evidence type="ECO:0000313" key="2">
    <source>
        <dbReference type="Proteomes" id="UP000035800"/>
    </source>
</evidence>
<gene>
    <name evidence="1" type="ORF">LSS_15016</name>
</gene>
<dbReference type="KEGG" id="lst:LSS_15016"/>
<reference evidence="1 2" key="1">
    <citation type="journal article" date="2012" name="Gene">
        <title>Sequence of Leptospira santarosai serovar Shermani genome and prediction of virulence-associated genes.</title>
        <authorList>
            <person name="Chou L.F."/>
            <person name="Chen Y.T."/>
            <person name="Lu C.W."/>
            <person name="Ko Y.C."/>
            <person name="Tang C.Y."/>
            <person name="Pan M.J."/>
            <person name="Tian Y.C."/>
            <person name="Chiu C.H."/>
            <person name="Hung C.C."/>
            <person name="Yang C.W."/>
        </authorList>
    </citation>
    <scope>NUCLEOTIDE SEQUENCE [LARGE SCALE GENOMIC DNA]</scope>
    <source>
        <strain evidence="2">LT821</strain>
    </source>
</reference>
<sequence>MFRKISSILPVISLFFRSTPRRSLSALIASAFVLLPSKTERIDSSKISL</sequence>
<accession>K8Y5K1</accession>
<name>K8Y5K1_9LEPT</name>
<proteinExistence type="predicted"/>
<dbReference type="Proteomes" id="UP000035800">
    <property type="component" value="Chromosome I"/>
</dbReference>
<evidence type="ECO:0000313" key="1">
    <source>
        <dbReference type="EMBL" id="EKT85937.1"/>
    </source>
</evidence>
<protein>
    <submittedName>
        <fullName evidence="1">Uncharacterized protein</fullName>
    </submittedName>
</protein>